<dbReference type="InterPro" id="IPR038729">
    <property type="entry name" value="Rad50/SbcC_AAA"/>
</dbReference>
<feature type="coiled-coil region" evidence="1">
    <location>
        <begin position="326"/>
        <end position="390"/>
    </location>
</feature>
<dbReference type="GO" id="GO:0016887">
    <property type="term" value="F:ATP hydrolysis activity"/>
    <property type="evidence" value="ECO:0007669"/>
    <property type="project" value="InterPro"/>
</dbReference>
<gene>
    <name evidence="3" type="ORF">KDD17_04210</name>
</gene>
<evidence type="ECO:0000259" key="2">
    <source>
        <dbReference type="Pfam" id="PF13476"/>
    </source>
</evidence>
<dbReference type="PANTHER" id="PTHR41259">
    <property type="entry name" value="DOUBLE-STRAND BREAK REPAIR RAD50 ATPASE, PUTATIVE-RELATED"/>
    <property type="match status" value="1"/>
</dbReference>
<dbReference type="Gene3D" id="3.40.50.300">
    <property type="entry name" value="P-loop containing nucleotide triphosphate hydrolases"/>
    <property type="match status" value="2"/>
</dbReference>
<dbReference type="SUPFAM" id="SSF52540">
    <property type="entry name" value="P-loop containing nucleoside triphosphate hydrolases"/>
    <property type="match status" value="1"/>
</dbReference>
<proteinExistence type="predicted"/>
<sequence>MKLRAITLENVRKFAGQRAELSGIGDGINLISEANETGKSTFFDALHALMFTKYNATGKEVRSLRPASGGAVRVRAQIELPEGLFTFEKSFASQQRAVVRGGDGQVIAQDDEAERWAAHLLGTGIAGPAGLLWVRQGVTGLETGVKSENAQSHETRKTLLSSVAGEIDMVTGGRRMDRVIASAQSAFDALATATGRPRANGPWAEAITEADRLGALRDGLASEVAGLRDALDRRTAVARQLADLSDAERQDARARSLAQAEEAFAQAQAHAARVEAARKDATLAALQRDAAQGALDGLLERQRSSTETAATLDAAEGAQTAAQAVLDQAQGRADAAQRHATEARRSADALRAAQARAGQHALHAELRKSLEGAQARVVEAETQRVAAERARAALAPMRVTPAVLEGIERAAQAAQRVQAGQAGASIVVHYSGAARITHDGNALPEGRHALSGPVRFDLPGIGTLDLDPGEDEAAPDQARAQSAFAAALAEADMPDLDTARAAGRTREDAERAMALAQGRLTVLAPDGLDPLRAEVARIEDELARLGTPQEADAAPADPETLAQAVRDEAQTAADLEEANAVLNGARLAHERARIGLEDATRDHAAARAAIGAQEEAAEAERSASRTLAQAQALCAERDGALDEVIAQAPDHDTIAAELARARGAVEAAQEETARLRQERSELDGRIRSKADDGLEERLEETRARAETAEARAARFAREAAALRRLLDTLAQTRGAAQEAYFGPIQAELAPLLAILHEDAALSFDPATLLPTGMQRGDTPEALTQLSGGTQEQIAVLTRLAFARLFARQGTPVPVILDDALVYSDDDRIERMFTALHRVALDQQVIVFTCRQRAFAGLGGARPQLTVAPID</sequence>
<dbReference type="GO" id="GO:0006302">
    <property type="term" value="P:double-strand break repair"/>
    <property type="evidence" value="ECO:0007669"/>
    <property type="project" value="InterPro"/>
</dbReference>
<protein>
    <submittedName>
        <fullName evidence="3">AAA family ATPase</fullName>
    </submittedName>
</protein>
<evidence type="ECO:0000313" key="3">
    <source>
        <dbReference type="EMBL" id="QUJ77229.1"/>
    </source>
</evidence>
<evidence type="ECO:0000313" key="4">
    <source>
        <dbReference type="Proteomes" id="UP000683291"/>
    </source>
</evidence>
<feature type="coiled-coil region" evidence="1">
    <location>
        <begin position="651"/>
        <end position="725"/>
    </location>
</feature>
<accession>A0A975JEW1</accession>
<dbReference type="RefSeq" id="WP_212705424.1">
    <property type="nucleotide sequence ID" value="NZ_CP073581.1"/>
</dbReference>
<dbReference type="AlphaFoldDB" id="A0A975JEW1"/>
<dbReference type="InterPro" id="IPR027417">
    <property type="entry name" value="P-loop_NTPase"/>
</dbReference>
<dbReference type="KEGG" id="sual:KDD17_04210"/>
<dbReference type="Pfam" id="PF13476">
    <property type="entry name" value="AAA_23"/>
    <property type="match status" value="1"/>
</dbReference>
<reference evidence="3" key="1">
    <citation type="submission" date="2021-04" db="EMBL/GenBank/DDBJ databases">
        <title>Complete genome sequence for Sulfitobacter sp. strain JK7-1.</title>
        <authorList>
            <person name="Park S.-J."/>
        </authorList>
    </citation>
    <scope>NUCLEOTIDE SEQUENCE</scope>
    <source>
        <strain evidence="3">JK7-1</strain>
    </source>
</reference>
<dbReference type="EMBL" id="CP073581">
    <property type="protein sequence ID" value="QUJ77229.1"/>
    <property type="molecule type" value="Genomic_DNA"/>
</dbReference>
<organism evidence="3 4">
    <name type="scientific">Sulfitobacter albidus</name>
    <dbReference type="NCBI Taxonomy" id="2829501"/>
    <lineage>
        <taxon>Bacteria</taxon>
        <taxon>Pseudomonadati</taxon>
        <taxon>Pseudomonadota</taxon>
        <taxon>Alphaproteobacteria</taxon>
        <taxon>Rhodobacterales</taxon>
        <taxon>Roseobacteraceae</taxon>
        <taxon>Sulfitobacter</taxon>
    </lineage>
</organism>
<dbReference type="PANTHER" id="PTHR41259:SF1">
    <property type="entry name" value="DOUBLE-STRAND BREAK REPAIR RAD50 ATPASE, PUTATIVE-RELATED"/>
    <property type="match status" value="1"/>
</dbReference>
<keyword evidence="4" id="KW-1185">Reference proteome</keyword>
<evidence type="ECO:0000256" key="1">
    <source>
        <dbReference type="SAM" id="Coils"/>
    </source>
</evidence>
<keyword evidence="1" id="KW-0175">Coiled coil</keyword>
<name>A0A975JEW1_9RHOB</name>
<dbReference type="Proteomes" id="UP000683291">
    <property type="component" value="Chromosome 1"/>
</dbReference>
<feature type="domain" description="Rad50/SbcC-type AAA" evidence="2">
    <location>
        <begin position="6"/>
        <end position="69"/>
    </location>
</feature>